<organism evidence="1 2">
    <name type="scientific">Timema podura</name>
    <name type="common">Walking stick</name>
    <dbReference type="NCBI Taxonomy" id="61482"/>
    <lineage>
        <taxon>Eukaryota</taxon>
        <taxon>Metazoa</taxon>
        <taxon>Ecdysozoa</taxon>
        <taxon>Arthropoda</taxon>
        <taxon>Hexapoda</taxon>
        <taxon>Insecta</taxon>
        <taxon>Pterygota</taxon>
        <taxon>Neoptera</taxon>
        <taxon>Polyneoptera</taxon>
        <taxon>Phasmatodea</taxon>
        <taxon>Timematodea</taxon>
        <taxon>Timematoidea</taxon>
        <taxon>Timematidae</taxon>
        <taxon>Timema</taxon>
    </lineage>
</organism>
<evidence type="ECO:0000313" key="1">
    <source>
        <dbReference type="EMBL" id="CAG2067634.1"/>
    </source>
</evidence>
<accession>A0ABN7PQE2</accession>
<protein>
    <recommendedName>
        <fullName evidence="3">ZAD domain-containing protein</fullName>
    </recommendedName>
</protein>
<name>A0ABN7PQE2_TIMPD</name>
<evidence type="ECO:0008006" key="3">
    <source>
        <dbReference type="Google" id="ProtNLM"/>
    </source>
</evidence>
<dbReference type="SUPFAM" id="SSF57716">
    <property type="entry name" value="Glucocorticoid receptor-like (DNA-binding domain)"/>
    <property type="match status" value="1"/>
</dbReference>
<keyword evidence="2" id="KW-1185">Reference proteome</keyword>
<proteinExistence type="predicted"/>
<comment type="caution">
    <text evidence="1">The sequence shown here is derived from an EMBL/GenBank/DDBJ whole genome shotgun (WGS) entry which is preliminary data.</text>
</comment>
<dbReference type="EMBL" id="CAJPIN010072508">
    <property type="protein sequence ID" value="CAG2067634.1"/>
    <property type="molecule type" value="Genomic_DNA"/>
</dbReference>
<dbReference type="Proteomes" id="UP001153148">
    <property type="component" value="Unassembled WGS sequence"/>
</dbReference>
<gene>
    <name evidence="1" type="ORF">TPAB3V08_LOCUS14577</name>
</gene>
<reference evidence="1" key="1">
    <citation type="submission" date="2021-03" db="EMBL/GenBank/DDBJ databases">
        <authorList>
            <person name="Tran Van P."/>
        </authorList>
    </citation>
    <scope>NUCLEOTIDE SEQUENCE</scope>
</reference>
<sequence length="88" mass="9933">MLRIMGRRHSGQDDRNMRGMCAGSQKHEWKILPGDGLPAQVCHKCVFQINTSYDFIQVCENSDMKLRQFLAGFKLGAKSLFQVVSIAS</sequence>
<evidence type="ECO:0000313" key="2">
    <source>
        <dbReference type="Proteomes" id="UP001153148"/>
    </source>
</evidence>
<feature type="non-terminal residue" evidence="1">
    <location>
        <position position="88"/>
    </location>
</feature>